<dbReference type="EMBL" id="MU117970">
    <property type="protein sequence ID" value="KAF9652182.1"/>
    <property type="molecule type" value="Genomic_DNA"/>
</dbReference>
<protein>
    <submittedName>
        <fullName evidence="1">Uncharacterized protein</fullName>
    </submittedName>
</protein>
<keyword evidence="2" id="KW-1185">Reference proteome</keyword>
<dbReference type="Proteomes" id="UP000886501">
    <property type="component" value="Unassembled WGS sequence"/>
</dbReference>
<organism evidence="1 2">
    <name type="scientific">Thelephora ganbajun</name>
    <name type="common">Ganba fungus</name>
    <dbReference type="NCBI Taxonomy" id="370292"/>
    <lineage>
        <taxon>Eukaryota</taxon>
        <taxon>Fungi</taxon>
        <taxon>Dikarya</taxon>
        <taxon>Basidiomycota</taxon>
        <taxon>Agaricomycotina</taxon>
        <taxon>Agaricomycetes</taxon>
        <taxon>Thelephorales</taxon>
        <taxon>Thelephoraceae</taxon>
        <taxon>Thelephora</taxon>
    </lineage>
</organism>
<evidence type="ECO:0000313" key="2">
    <source>
        <dbReference type="Proteomes" id="UP000886501"/>
    </source>
</evidence>
<name>A0ACB6ZRF7_THEGA</name>
<evidence type="ECO:0000313" key="1">
    <source>
        <dbReference type="EMBL" id="KAF9652182.1"/>
    </source>
</evidence>
<accession>A0ACB6ZRF7</accession>
<comment type="caution">
    <text evidence="1">The sequence shown here is derived from an EMBL/GenBank/DDBJ whole genome shotgun (WGS) entry which is preliminary data.</text>
</comment>
<reference evidence="1" key="1">
    <citation type="submission" date="2019-10" db="EMBL/GenBank/DDBJ databases">
        <authorList>
            <consortium name="DOE Joint Genome Institute"/>
            <person name="Kuo A."/>
            <person name="Miyauchi S."/>
            <person name="Kiss E."/>
            <person name="Drula E."/>
            <person name="Kohler A."/>
            <person name="Sanchez-Garcia M."/>
            <person name="Andreopoulos B."/>
            <person name="Barry K.W."/>
            <person name="Bonito G."/>
            <person name="Buee M."/>
            <person name="Carver A."/>
            <person name="Chen C."/>
            <person name="Cichocki N."/>
            <person name="Clum A."/>
            <person name="Culley D."/>
            <person name="Crous P.W."/>
            <person name="Fauchery L."/>
            <person name="Girlanda M."/>
            <person name="Hayes R."/>
            <person name="Keri Z."/>
            <person name="Labutti K."/>
            <person name="Lipzen A."/>
            <person name="Lombard V."/>
            <person name="Magnuson J."/>
            <person name="Maillard F."/>
            <person name="Morin E."/>
            <person name="Murat C."/>
            <person name="Nolan M."/>
            <person name="Ohm R."/>
            <person name="Pangilinan J."/>
            <person name="Pereira M."/>
            <person name="Perotto S."/>
            <person name="Peter M."/>
            <person name="Riley R."/>
            <person name="Sitrit Y."/>
            <person name="Stielow B."/>
            <person name="Szollosi G."/>
            <person name="Zifcakova L."/>
            <person name="Stursova M."/>
            <person name="Spatafora J.W."/>
            <person name="Tedersoo L."/>
            <person name="Vaario L.-M."/>
            <person name="Yamada A."/>
            <person name="Yan M."/>
            <person name="Wang P."/>
            <person name="Xu J."/>
            <person name="Bruns T."/>
            <person name="Baldrian P."/>
            <person name="Vilgalys R."/>
            <person name="Henrissat B."/>
            <person name="Grigoriev I.V."/>
            <person name="Hibbett D."/>
            <person name="Nagy L.G."/>
            <person name="Martin F.M."/>
        </authorList>
    </citation>
    <scope>NUCLEOTIDE SEQUENCE</scope>
    <source>
        <strain evidence="1">P2</strain>
    </source>
</reference>
<reference evidence="1" key="2">
    <citation type="journal article" date="2020" name="Nat. Commun.">
        <title>Large-scale genome sequencing of mycorrhizal fungi provides insights into the early evolution of symbiotic traits.</title>
        <authorList>
            <person name="Miyauchi S."/>
            <person name="Kiss E."/>
            <person name="Kuo A."/>
            <person name="Drula E."/>
            <person name="Kohler A."/>
            <person name="Sanchez-Garcia M."/>
            <person name="Morin E."/>
            <person name="Andreopoulos B."/>
            <person name="Barry K.W."/>
            <person name="Bonito G."/>
            <person name="Buee M."/>
            <person name="Carver A."/>
            <person name="Chen C."/>
            <person name="Cichocki N."/>
            <person name="Clum A."/>
            <person name="Culley D."/>
            <person name="Crous P.W."/>
            <person name="Fauchery L."/>
            <person name="Girlanda M."/>
            <person name="Hayes R.D."/>
            <person name="Keri Z."/>
            <person name="LaButti K."/>
            <person name="Lipzen A."/>
            <person name="Lombard V."/>
            <person name="Magnuson J."/>
            <person name="Maillard F."/>
            <person name="Murat C."/>
            <person name="Nolan M."/>
            <person name="Ohm R.A."/>
            <person name="Pangilinan J."/>
            <person name="Pereira M.F."/>
            <person name="Perotto S."/>
            <person name="Peter M."/>
            <person name="Pfister S."/>
            <person name="Riley R."/>
            <person name="Sitrit Y."/>
            <person name="Stielow J.B."/>
            <person name="Szollosi G."/>
            <person name="Zifcakova L."/>
            <person name="Stursova M."/>
            <person name="Spatafora J.W."/>
            <person name="Tedersoo L."/>
            <person name="Vaario L.M."/>
            <person name="Yamada A."/>
            <person name="Yan M."/>
            <person name="Wang P."/>
            <person name="Xu J."/>
            <person name="Bruns T."/>
            <person name="Baldrian P."/>
            <person name="Vilgalys R."/>
            <person name="Dunand C."/>
            <person name="Henrissat B."/>
            <person name="Grigoriev I.V."/>
            <person name="Hibbett D."/>
            <person name="Nagy L.G."/>
            <person name="Martin F.M."/>
        </authorList>
    </citation>
    <scope>NUCLEOTIDE SEQUENCE</scope>
    <source>
        <strain evidence="1">P2</strain>
    </source>
</reference>
<proteinExistence type="predicted"/>
<sequence length="535" mass="60873">MVKLSAVHNLDGPEEILPTTRPTLSYYLVLVLVVIPLCAVTPVSWFYVIYSLYTGSIWTFASGQYIFFAIALAEVLFSVYHYNLAKLVSGPSPVQPPNVVDLQAAFRRVLQSGLASLPEDGPYDAETLDFDHPGSPAEFIANLSFDDSRAVDFRSYMRTWFKKVPWSAIRKHELRQWLYWSIFNTNMPSLEDMPATHRHTIDEAVELIEKRSGSEIPEGSNPAVTPMLLTLDDVRISFRPFLWYIFVAVTHLLAHKLLEHHWGAEFNVHGDVEYMIRIPENWDPENPKTRPIVFLHGLGLGLFHYGILITGLLQRFSDRPLLVPIQSHISQRIFHNTFSRPLSKRATVEGIAGAMRKHGFVSEGDGSYGAGVGDPITGVTMLSHSNGSFTHAWMLKAFPHLISRSCFVDPVTFCLWEGDVCYNFFYKACKTGFDMLMYYFVCSEVGVANFLHRHFDWSANSLWYEEIPHAKDPSKSMFVLGGKDFIVNSDRVVRYLKSHGIKKGLLYTPEHTHGQAFFNGSDVFNRIMDWLEESQ</sequence>
<gene>
    <name evidence="1" type="ORF">BDM02DRAFT_3109605</name>
</gene>